<dbReference type="SUPFAM" id="SSF56235">
    <property type="entry name" value="N-terminal nucleophile aminohydrolases (Ntn hydrolases)"/>
    <property type="match status" value="1"/>
</dbReference>
<reference evidence="12" key="1">
    <citation type="submission" date="2005-08" db="EMBL/GenBank/DDBJ databases">
        <title>Complete sequence of Dechloromonas aromatica RCB.</title>
        <authorList>
            <person name="Salinero K.K."/>
            <person name="Copeland A."/>
            <person name="Lucas S."/>
            <person name="Lapidus A."/>
            <person name="Barry K."/>
            <person name="Detter J.C."/>
            <person name="Glavina T."/>
            <person name="Hammon N."/>
            <person name="Israni S."/>
            <person name="Pitluck S."/>
            <person name="Di Bartolo G."/>
            <person name="Trong S."/>
            <person name="Schmutz J."/>
            <person name="Larimer F."/>
            <person name="Land M."/>
            <person name="Ivanova N."/>
            <person name="Richardson P."/>
        </authorList>
    </citation>
    <scope>NUCLEOTIDE SEQUENCE</scope>
    <source>
        <strain evidence="12">RCB</strain>
    </source>
</reference>
<dbReference type="Gene3D" id="3.60.20.10">
    <property type="entry name" value="Glutamine Phosphoribosylpyrophosphate, subunit 1, domain 1"/>
    <property type="match status" value="1"/>
</dbReference>
<evidence type="ECO:0000256" key="3">
    <source>
        <dbReference type="ARBA" id="ARBA00012737"/>
    </source>
</evidence>
<dbReference type="InterPro" id="IPR029055">
    <property type="entry name" value="Ntn_hydrolases_N"/>
</dbReference>
<feature type="binding site" evidence="9">
    <location>
        <begin position="378"/>
        <end position="379"/>
    </location>
    <ligand>
        <name>ATP</name>
        <dbReference type="ChEBI" id="CHEBI:30616"/>
    </ligand>
</feature>
<evidence type="ECO:0000256" key="10">
    <source>
        <dbReference type="PIRSR" id="PIRSR001589-3"/>
    </source>
</evidence>
<dbReference type="GO" id="GO:0006529">
    <property type="term" value="P:asparagine biosynthetic process"/>
    <property type="evidence" value="ECO:0007669"/>
    <property type="project" value="UniProtKB-KW"/>
</dbReference>
<feature type="site" description="Important for beta-aspartyl-AMP intermediate formation" evidence="10">
    <location>
        <position position="380"/>
    </location>
</feature>
<dbReference type="Pfam" id="PF00733">
    <property type="entry name" value="Asn_synthase"/>
    <property type="match status" value="1"/>
</dbReference>
<dbReference type="eggNOG" id="COG0367">
    <property type="taxonomic scope" value="Bacteria"/>
</dbReference>
<dbReference type="EC" id="6.3.5.4" evidence="3"/>
<dbReference type="PROSITE" id="PS51278">
    <property type="entry name" value="GATASE_TYPE_2"/>
    <property type="match status" value="1"/>
</dbReference>
<sequence length="650" mass="72339">MCGVIGFIRTDFSRTYAADSRRQLELMADAVVHRGPDDAGYWGDESHGIWLGHRRLSILDLSPAGHQPMSSACGRYIVVFNGEVYNWASIRTELEQSGRAPVWRGHSDTEVLLAGLVAWGLEATLKRARGMFAIAVWDRQQRVLSLARDRIGEKPLYYGRVGDTFVFASELKSLRAIPGADFQTDPGSLALMLRYGYVPAPLCIYRNIFKLPPGTLLRVNARGEFGEPEAWWSFAETAQQRVAGRSPMSDAAALDALDEVLGAAIGEQMVADVPLGALLSGGLDSSMVVALMQARSTKPVRTFTIGFAEGAYDEAAHAKVVAAHLGTEHTELYVSPDQARAIIPSLPDMYDEPFADSSQIPTALVCALTRQHVTVCLSGDAGDELFGGYNRYFWATSLWRRFGKMPLGLRKGAAGIFSSVSAGTWNSAFGALSWAMPGRLRVSNPGDKLHKLAEVMAAESEEALYRELVSQWRGPLPMRSPNEPRTLVPDPARWPRMPSYAERMMAVDTLTYLPDDILVKVDRAAMAASLETRVPFLDERVISFAWGLPFEQKVRNGQGKWLLRQLLYRYVPQAMVDRPKQGFGVPIEHWLRGPLRDWAEDLLSPDQLASDGLLDPTPIRAMWEKHLSGRNVQYALWNVLMYQAWRRRWA</sequence>
<dbReference type="InterPro" id="IPR051786">
    <property type="entry name" value="ASN_synthetase/amidase"/>
</dbReference>
<feature type="active site" description="For GATase activity" evidence="8">
    <location>
        <position position="2"/>
    </location>
</feature>
<dbReference type="AlphaFoldDB" id="Q47GK4"/>
<dbReference type="PANTHER" id="PTHR43284">
    <property type="entry name" value="ASPARAGINE SYNTHETASE (GLUTAMINE-HYDROLYZING)"/>
    <property type="match status" value="1"/>
</dbReference>
<evidence type="ECO:0000259" key="11">
    <source>
        <dbReference type="PROSITE" id="PS51278"/>
    </source>
</evidence>
<evidence type="ECO:0000256" key="6">
    <source>
        <dbReference type="ARBA" id="ARBA00022962"/>
    </source>
</evidence>
<evidence type="ECO:0000256" key="8">
    <source>
        <dbReference type="PIRSR" id="PIRSR001589-1"/>
    </source>
</evidence>
<evidence type="ECO:0000256" key="7">
    <source>
        <dbReference type="ARBA" id="ARBA00048741"/>
    </source>
</evidence>
<dbReference type="PIRSF" id="PIRSF001589">
    <property type="entry name" value="Asn_synthetase_glu-h"/>
    <property type="match status" value="1"/>
</dbReference>
<comment type="pathway">
    <text evidence="1">Amino-acid biosynthesis; L-asparagine biosynthesis; L-asparagine from L-aspartate (L-Gln route): step 1/1.</text>
</comment>
<dbReference type="KEGG" id="dar:Daro_1275"/>
<dbReference type="GO" id="GO:0004066">
    <property type="term" value="F:asparagine synthase (glutamine-hydrolyzing) activity"/>
    <property type="evidence" value="ECO:0007669"/>
    <property type="project" value="UniProtKB-EC"/>
</dbReference>
<dbReference type="HOGENOM" id="CLU_014658_3_1_4"/>
<keyword evidence="6 8" id="KW-0315">Glutamine amidotransferase</keyword>
<feature type="domain" description="Glutamine amidotransferase type-2" evidence="11">
    <location>
        <begin position="2"/>
        <end position="222"/>
    </location>
</feature>
<feature type="binding site" evidence="9">
    <location>
        <position position="108"/>
    </location>
    <ligand>
        <name>L-glutamine</name>
        <dbReference type="ChEBI" id="CHEBI:58359"/>
    </ligand>
</feature>
<dbReference type="InterPro" id="IPR033738">
    <property type="entry name" value="AsnB_N"/>
</dbReference>
<dbReference type="CDD" id="cd00712">
    <property type="entry name" value="AsnB"/>
    <property type="match status" value="1"/>
</dbReference>
<dbReference type="GO" id="GO:0005829">
    <property type="term" value="C:cytosol"/>
    <property type="evidence" value="ECO:0007669"/>
    <property type="project" value="TreeGrafter"/>
</dbReference>
<keyword evidence="8" id="KW-0061">Asparagine biosynthesis</keyword>
<keyword evidence="8" id="KW-0028">Amino-acid biosynthesis</keyword>
<comment type="catalytic activity">
    <reaction evidence="7">
        <text>L-aspartate + L-glutamine + ATP + H2O = L-asparagine + L-glutamate + AMP + diphosphate + H(+)</text>
        <dbReference type="Rhea" id="RHEA:12228"/>
        <dbReference type="ChEBI" id="CHEBI:15377"/>
        <dbReference type="ChEBI" id="CHEBI:15378"/>
        <dbReference type="ChEBI" id="CHEBI:29985"/>
        <dbReference type="ChEBI" id="CHEBI:29991"/>
        <dbReference type="ChEBI" id="CHEBI:30616"/>
        <dbReference type="ChEBI" id="CHEBI:33019"/>
        <dbReference type="ChEBI" id="CHEBI:58048"/>
        <dbReference type="ChEBI" id="CHEBI:58359"/>
        <dbReference type="ChEBI" id="CHEBI:456215"/>
        <dbReference type="EC" id="6.3.5.4"/>
    </reaction>
</comment>
<evidence type="ECO:0000256" key="1">
    <source>
        <dbReference type="ARBA" id="ARBA00005187"/>
    </source>
</evidence>
<dbReference type="InterPro" id="IPR017932">
    <property type="entry name" value="GATase_2_dom"/>
</dbReference>
<feature type="binding site" evidence="9">
    <location>
        <position position="305"/>
    </location>
    <ligand>
        <name>ATP</name>
        <dbReference type="ChEBI" id="CHEBI:30616"/>
    </ligand>
</feature>
<dbReference type="Gene3D" id="3.40.50.620">
    <property type="entry name" value="HUPs"/>
    <property type="match status" value="1"/>
</dbReference>
<evidence type="ECO:0000256" key="4">
    <source>
        <dbReference type="ARBA" id="ARBA00022741"/>
    </source>
</evidence>
<dbReference type="SUPFAM" id="SSF52402">
    <property type="entry name" value="Adenine nucleotide alpha hydrolases-like"/>
    <property type="match status" value="1"/>
</dbReference>
<dbReference type="PANTHER" id="PTHR43284:SF1">
    <property type="entry name" value="ASPARAGINE SYNTHETASE"/>
    <property type="match status" value="1"/>
</dbReference>
<protein>
    <recommendedName>
        <fullName evidence="3">asparagine synthase (glutamine-hydrolyzing)</fullName>
        <ecNumber evidence="3">6.3.5.4</ecNumber>
    </recommendedName>
</protein>
<dbReference type="NCBIfam" id="TIGR01536">
    <property type="entry name" value="asn_synth_AEB"/>
    <property type="match status" value="1"/>
</dbReference>
<dbReference type="InterPro" id="IPR006426">
    <property type="entry name" value="Asn_synth_AEB"/>
</dbReference>
<dbReference type="STRING" id="159087.Daro_1275"/>
<dbReference type="InterPro" id="IPR001962">
    <property type="entry name" value="Asn_synthase"/>
</dbReference>
<name>Q47GK4_DECAR</name>
<dbReference type="InterPro" id="IPR014729">
    <property type="entry name" value="Rossmann-like_a/b/a_fold"/>
</dbReference>
<proteinExistence type="inferred from homology"/>
<accession>Q47GK4</accession>
<keyword evidence="5 9" id="KW-0067">ATP-binding</keyword>
<feature type="binding site" evidence="9">
    <location>
        <position position="278"/>
    </location>
    <ligand>
        <name>ATP</name>
        <dbReference type="ChEBI" id="CHEBI:30616"/>
    </ligand>
</feature>
<dbReference type="GO" id="GO:0005524">
    <property type="term" value="F:ATP binding"/>
    <property type="evidence" value="ECO:0007669"/>
    <property type="project" value="UniProtKB-KW"/>
</dbReference>
<dbReference type="CDD" id="cd01991">
    <property type="entry name" value="Asn_synthase_B_C"/>
    <property type="match status" value="1"/>
</dbReference>
<evidence type="ECO:0000256" key="5">
    <source>
        <dbReference type="ARBA" id="ARBA00022840"/>
    </source>
</evidence>
<evidence type="ECO:0000256" key="2">
    <source>
        <dbReference type="ARBA" id="ARBA00005752"/>
    </source>
</evidence>
<dbReference type="EMBL" id="CP000089">
    <property type="protein sequence ID" value="AAZ46027.1"/>
    <property type="molecule type" value="Genomic_DNA"/>
</dbReference>
<evidence type="ECO:0000256" key="9">
    <source>
        <dbReference type="PIRSR" id="PIRSR001589-2"/>
    </source>
</evidence>
<evidence type="ECO:0000313" key="12">
    <source>
        <dbReference type="EMBL" id="AAZ46027.1"/>
    </source>
</evidence>
<gene>
    <name evidence="12" type="ordered locus">Daro_1275</name>
</gene>
<dbReference type="Pfam" id="PF13522">
    <property type="entry name" value="GATase_6"/>
    <property type="match status" value="1"/>
</dbReference>
<comment type="similarity">
    <text evidence="2">Belongs to the asparagine synthetase family.</text>
</comment>
<dbReference type="OrthoDB" id="9763290at2"/>
<keyword evidence="4 9" id="KW-0547">Nucleotide-binding</keyword>
<organism evidence="12">
    <name type="scientific">Dechloromonas aromatica (strain RCB)</name>
    <dbReference type="NCBI Taxonomy" id="159087"/>
    <lineage>
        <taxon>Bacteria</taxon>
        <taxon>Pseudomonadati</taxon>
        <taxon>Pseudomonadota</taxon>
        <taxon>Betaproteobacteria</taxon>
        <taxon>Rhodocyclales</taxon>
        <taxon>Azonexaceae</taxon>
        <taxon>Dechloromonas</taxon>
    </lineage>
</organism>